<feature type="transmembrane region" description="Helical" evidence="1">
    <location>
        <begin position="244"/>
        <end position="265"/>
    </location>
</feature>
<keyword evidence="1" id="KW-0472">Membrane</keyword>
<organism evidence="3 4">
    <name type="scientific">Candidatus Buchananbacteria bacterium RIFCSPHIGHO2_01_FULL_44_11</name>
    <dbReference type="NCBI Taxonomy" id="1797535"/>
    <lineage>
        <taxon>Bacteria</taxon>
        <taxon>Candidatus Buchananiibacteriota</taxon>
    </lineage>
</organism>
<dbReference type="STRING" id="1797535.A2744_01000"/>
<dbReference type="AlphaFoldDB" id="A0A1G1Y2Z8"/>
<dbReference type="GO" id="GO:0016020">
    <property type="term" value="C:membrane"/>
    <property type="evidence" value="ECO:0007669"/>
    <property type="project" value="InterPro"/>
</dbReference>
<feature type="transmembrane region" description="Helical" evidence="1">
    <location>
        <begin position="93"/>
        <end position="113"/>
    </location>
</feature>
<proteinExistence type="predicted"/>
<accession>A0A1G1Y2Z8</accession>
<dbReference type="EMBL" id="MHIE01000001">
    <property type="protein sequence ID" value="OGY46723.1"/>
    <property type="molecule type" value="Genomic_DNA"/>
</dbReference>
<dbReference type="InterPro" id="IPR037185">
    <property type="entry name" value="EmrE-like"/>
</dbReference>
<feature type="transmembrane region" description="Helical" evidence="1">
    <location>
        <begin position="65"/>
        <end position="86"/>
    </location>
</feature>
<feature type="transmembrane region" description="Helical" evidence="1">
    <location>
        <begin position="189"/>
        <end position="207"/>
    </location>
</feature>
<keyword evidence="1" id="KW-0812">Transmembrane</keyword>
<protein>
    <recommendedName>
        <fullName evidence="2">EamA domain-containing protein</fullName>
    </recommendedName>
</protein>
<sequence>MTLSVGIIAAIIALLAWGFGDFFIQRAIRAIGSYGALFFIGAFGAVFFLPFIWSKVPTLFYPENLLILTITLAITFVGAVILFGALKVGKISVIEPVLSLEVLITLFISLFFLREAISSAQIGLIGLVFIGITMTVIHHEQKFWWQWWKKERWLERGVVLALVGALFSALMNTFTALASRGTSPLETMWFVHTGLAIISLGVLGYRGEIKTTIKAAQRHWQDVFAQSALDNVAWVAFAKAALTLPVGITIGITESYVALAAFLGIQVSKEKLKPRQLWGIVIALAAAITLAVISN</sequence>
<reference evidence="3 4" key="1">
    <citation type="journal article" date="2016" name="Nat. Commun.">
        <title>Thousands of microbial genomes shed light on interconnected biogeochemical processes in an aquifer system.</title>
        <authorList>
            <person name="Anantharaman K."/>
            <person name="Brown C.T."/>
            <person name="Hug L.A."/>
            <person name="Sharon I."/>
            <person name="Castelle C.J."/>
            <person name="Probst A.J."/>
            <person name="Thomas B.C."/>
            <person name="Singh A."/>
            <person name="Wilkins M.J."/>
            <person name="Karaoz U."/>
            <person name="Brodie E.L."/>
            <person name="Williams K.H."/>
            <person name="Hubbard S.S."/>
            <person name="Banfield J.F."/>
        </authorList>
    </citation>
    <scope>NUCLEOTIDE SEQUENCE [LARGE SCALE GENOMIC DNA]</scope>
</reference>
<dbReference type="Proteomes" id="UP000178240">
    <property type="component" value="Unassembled WGS sequence"/>
</dbReference>
<keyword evidence="1" id="KW-1133">Transmembrane helix</keyword>
<comment type="caution">
    <text evidence="3">The sequence shown here is derived from an EMBL/GenBank/DDBJ whole genome shotgun (WGS) entry which is preliminary data.</text>
</comment>
<evidence type="ECO:0000256" key="1">
    <source>
        <dbReference type="SAM" id="Phobius"/>
    </source>
</evidence>
<feature type="transmembrane region" description="Helical" evidence="1">
    <location>
        <begin position="119"/>
        <end position="137"/>
    </location>
</feature>
<evidence type="ECO:0000313" key="3">
    <source>
        <dbReference type="EMBL" id="OGY46723.1"/>
    </source>
</evidence>
<feature type="transmembrane region" description="Helical" evidence="1">
    <location>
        <begin position="31"/>
        <end position="53"/>
    </location>
</feature>
<feature type="transmembrane region" description="Helical" evidence="1">
    <location>
        <begin position="158"/>
        <end position="177"/>
    </location>
</feature>
<feature type="domain" description="EamA" evidence="2">
    <location>
        <begin position="156"/>
        <end position="289"/>
    </location>
</feature>
<gene>
    <name evidence="3" type="ORF">A2744_01000</name>
</gene>
<feature type="domain" description="EamA" evidence="2">
    <location>
        <begin position="5"/>
        <end position="136"/>
    </location>
</feature>
<evidence type="ECO:0000313" key="4">
    <source>
        <dbReference type="Proteomes" id="UP000178240"/>
    </source>
</evidence>
<name>A0A1G1Y2Z8_9BACT</name>
<dbReference type="Pfam" id="PF00892">
    <property type="entry name" value="EamA"/>
    <property type="match status" value="2"/>
</dbReference>
<feature type="transmembrane region" description="Helical" evidence="1">
    <location>
        <begin position="6"/>
        <end position="24"/>
    </location>
</feature>
<evidence type="ECO:0000259" key="2">
    <source>
        <dbReference type="Pfam" id="PF00892"/>
    </source>
</evidence>
<feature type="transmembrane region" description="Helical" evidence="1">
    <location>
        <begin position="277"/>
        <end position="294"/>
    </location>
</feature>
<dbReference type="InterPro" id="IPR000620">
    <property type="entry name" value="EamA_dom"/>
</dbReference>
<dbReference type="SUPFAM" id="SSF103481">
    <property type="entry name" value="Multidrug resistance efflux transporter EmrE"/>
    <property type="match status" value="2"/>
</dbReference>